<keyword evidence="1" id="KW-0472">Membrane</keyword>
<dbReference type="EMBL" id="JBHSTE010000003">
    <property type="protein sequence ID" value="MFC6332667.1"/>
    <property type="molecule type" value="Genomic_DNA"/>
</dbReference>
<dbReference type="InterPro" id="IPR025828">
    <property type="entry name" value="Put_sensor_dom"/>
</dbReference>
<keyword evidence="1" id="KW-0812">Transmembrane</keyword>
<reference evidence="4" key="1">
    <citation type="journal article" date="2019" name="Int. J. Syst. Evol. Microbiol.">
        <title>The Global Catalogue of Microorganisms (GCM) 10K type strain sequencing project: providing services to taxonomists for standard genome sequencing and annotation.</title>
        <authorList>
            <consortium name="The Broad Institute Genomics Platform"/>
            <consortium name="The Broad Institute Genome Sequencing Center for Infectious Disease"/>
            <person name="Wu L."/>
            <person name="Ma J."/>
        </authorList>
    </citation>
    <scope>NUCLEOTIDE SEQUENCE [LARGE SCALE GENOMIC DNA]</scope>
    <source>
        <strain evidence="4">PCU 280</strain>
    </source>
</reference>
<evidence type="ECO:0000256" key="1">
    <source>
        <dbReference type="SAM" id="Phobius"/>
    </source>
</evidence>
<dbReference type="RefSeq" id="WP_379233349.1">
    <property type="nucleotide sequence ID" value="NZ_JBHSTE010000003.1"/>
</dbReference>
<organism evidence="3 4">
    <name type="scientific">Paenibacillus septentrionalis</name>
    <dbReference type="NCBI Taxonomy" id="429342"/>
    <lineage>
        <taxon>Bacteria</taxon>
        <taxon>Bacillati</taxon>
        <taxon>Bacillota</taxon>
        <taxon>Bacilli</taxon>
        <taxon>Bacillales</taxon>
        <taxon>Paenibacillaceae</taxon>
        <taxon>Paenibacillus</taxon>
    </lineage>
</organism>
<feature type="transmembrane region" description="Helical" evidence="1">
    <location>
        <begin position="130"/>
        <end position="163"/>
    </location>
</feature>
<feature type="transmembrane region" description="Helical" evidence="1">
    <location>
        <begin position="28"/>
        <end position="49"/>
    </location>
</feature>
<feature type="domain" description="Putative sensor" evidence="2">
    <location>
        <begin position="30"/>
        <end position="217"/>
    </location>
</feature>
<accession>A0ABW1V1M2</accession>
<name>A0ABW1V1M2_9BACL</name>
<dbReference type="Proteomes" id="UP001596233">
    <property type="component" value="Unassembled WGS sequence"/>
</dbReference>
<comment type="caution">
    <text evidence="3">The sequence shown here is derived from an EMBL/GenBank/DDBJ whole genome shotgun (WGS) entry which is preliminary data.</text>
</comment>
<evidence type="ECO:0000259" key="2">
    <source>
        <dbReference type="Pfam" id="PF13796"/>
    </source>
</evidence>
<evidence type="ECO:0000313" key="4">
    <source>
        <dbReference type="Proteomes" id="UP001596233"/>
    </source>
</evidence>
<gene>
    <name evidence="3" type="ORF">ACFP56_08535</name>
</gene>
<keyword evidence="1" id="KW-1133">Transmembrane helix</keyword>
<dbReference type="Pfam" id="PF13796">
    <property type="entry name" value="Sensor"/>
    <property type="match status" value="1"/>
</dbReference>
<keyword evidence="4" id="KW-1185">Reference proteome</keyword>
<evidence type="ECO:0000313" key="3">
    <source>
        <dbReference type="EMBL" id="MFC6332667.1"/>
    </source>
</evidence>
<feature type="transmembrane region" description="Helical" evidence="1">
    <location>
        <begin position="55"/>
        <end position="76"/>
    </location>
</feature>
<protein>
    <submittedName>
        <fullName evidence="3">Sensor domain-containing protein</fullName>
    </submittedName>
</protein>
<sequence>MMATEANAKTPTGKVNWVLFNPKTYATILYFLLSLPLGIIYFTVAITGLTLSIGLTPIFIGIPLFFGVAKLLNGIVNFEQSMIRQILGLPAAPAASYTGNQQSQSGQTWFMRMVRGFDGGLFIRNLLLVLLRFVTSIVFFVITVTVLSLALACIALPAVHIILMNELQLDILENSFFSYFHIDWTYNQQYLLYVGVGAVLYWIALRVVNGLMQIQRRILYVDEPYQSAHQTVPYQDQIQSSVQQQYYELPVEQPSQEFIQPTYRGEL</sequence>
<proteinExistence type="predicted"/>
<feature type="transmembrane region" description="Helical" evidence="1">
    <location>
        <begin position="190"/>
        <end position="208"/>
    </location>
</feature>